<dbReference type="Gene3D" id="3.30.40.10">
    <property type="entry name" value="Zinc/RING finger domain, C3HC4 (zinc finger)"/>
    <property type="match status" value="1"/>
</dbReference>
<dbReference type="PROSITE" id="PS50089">
    <property type="entry name" value="ZF_RING_2"/>
    <property type="match status" value="1"/>
</dbReference>
<dbReference type="Proteomes" id="UP001347796">
    <property type="component" value="Unassembled WGS sequence"/>
</dbReference>
<keyword evidence="2 4" id="KW-0863">Zinc-finger</keyword>
<dbReference type="Pfam" id="PF13445">
    <property type="entry name" value="zf-RING_UBOX"/>
    <property type="match status" value="1"/>
</dbReference>
<feature type="domain" description="B box-type" evidence="7">
    <location>
        <begin position="141"/>
        <end position="182"/>
    </location>
</feature>
<gene>
    <name evidence="8" type="ORF">SNE40_016253</name>
</gene>
<evidence type="ECO:0000259" key="6">
    <source>
        <dbReference type="PROSITE" id="PS50089"/>
    </source>
</evidence>
<dbReference type="SUPFAM" id="SSF57850">
    <property type="entry name" value="RING/U-box"/>
    <property type="match status" value="1"/>
</dbReference>
<evidence type="ECO:0000256" key="4">
    <source>
        <dbReference type="PROSITE-ProRule" id="PRU00024"/>
    </source>
</evidence>
<dbReference type="Pfam" id="PF00643">
    <property type="entry name" value="zf-B_box"/>
    <property type="match status" value="1"/>
</dbReference>
<dbReference type="PANTHER" id="PTHR25462:SF296">
    <property type="entry name" value="MEIOTIC P26, ISOFORM F"/>
    <property type="match status" value="1"/>
</dbReference>
<keyword evidence="1" id="KW-0479">Metal-binding</keyword>
<dbReference type="PANTHER" id="PTHR25462">
    <property type="entry name" value="BONUS, ISOFORM C-RELATED"/>
    <property type="match status" value="1"/>
</dbReference>
<accession>A0AAN8J8C7</accession>
<keyword evidence="9" id="KW-1185">Reference proteome</keyword>
<dbReference type="PROSITE" id="PS50119">
    <property type="entry name" value="ZF_BBOX"/>
    <property type="match status" value="2"/>
</dbReference>
<evidence type="ECO:0000313" key="9">
    <source>
        <dbReference type="Proteomes" id="UP001347796"/>
    </source>
</evidence>
<protein>
    <submittedName>
        <fullName evidence="8">Uncharacterized protein</fullName>
    </submittedName>
</protein>
<dbReference type="GO" id="GO:0008270">
    <property type="term" value="F:zinc ion binding"/>
    <property type="evidence" value="ECO:0007669"/>
    <property type="project" value="UniProtKB-KW"/>
</dbReference>
<dbReference type="InterPro" id="IPR000315">
    <property type="entry name" value="Znf_B-box"/>
</dbReference>
<evidence type="ECO:0000313" key="8">
    <source>
        <dbReference type="EMBL" id="KAK6172637.1"/>
    </source>
</evidence>
<evidence type="ECO:0000256" key="3">
    <source>
        <dbReference type="ARBA" id="ARBA00022833"/>
    </source>
</evidence>
<dbReference type="InterPro" id="IPR027370">
    <property type="entry name" value="Znf-RING_euk"/>
</dbReference>
<evidence type="ECO:0000259" key="7">
    <source>
        <dbReference type="PROSITE" id="PS50119"/>
    </source>
</evidence>
<keyword evidence="5" id="KW-0175">Coiled coil</keyword>
<feature type="domain" description="RING-type" evidence="6">
    <location>
        <begin position="8"/>
        <end position="51"/>
    </location>
</feature>
<organism evidence="8 9">
    <name type="scientific">Patella caerulea</name>
    <name type="common">Rayed Mediterranean limpet</name>
    <dbReference type="NCBI Taxonomy" id="87958"/>
    <lineage>
        <taxon>Eukaryota</taxon>
        <taxon>Metazoa</taxon>
        <taxon>Spiralia</taxon>
        <taxon>Lophotrochozoa</taxon>
        <taxon>Mollusca</taxon>
        <taxon>Gastropoda</taxon>
        <taxon>Patellogastropoda</taxon>
        <taxon>Patelloidea</taxon>
        <taxon>Patellidae</taxon>
        <taxon>Patella</taxon>
    </lineage>
</organism>
<dbReference type="PROSITE" id="PS00518">
    <property type="entry name" value="ZF_RING_1"/>
    <property type="match status" value="1"/>
</dbReference>
<feature type="domain" description="B box-type" evidence="7">
    <location>
        <begin position="86"/>
        <end position="133"/>
    </location>
</feature>
<dbReference type="SMART" id="SM00184">
    <property type="entry name" value="RING"/>
    <property type="match status" value="1"/>
</dbReference>
<dbReference type="InterPro" id="IPR013083">
    <property type="entry name" value="Znf_RING/FYVE/PHD"/>
</dbReference>
<dbReference type="SMART" id="SM00336">
    <property type="entry name" value="BBOX"/>
    <property type="match status" value="2"/>
</dbReference>
<evidence type="ECO:0000256" key="5">
    <source>
        <dbReference type="SAM" id="Coils"/>
    </source>
</evidence>
<reference evidence="8 9" key="1">
    <citation type="submission" date="2024-01" db="EMBL/GenBank/DDBJ databases">
        <title>The genome of the rayed Mediterranean limpet Patella caerulea (Linnaeus, 1758).</title>
        <authorList>
            <person name="Anh-Thu Weber A."/>
            <person name="Halstead-Nussloch G."/>
        </authorList>
    </citation>
    <scope>NUCLEOTIDE SEQUENCE [LARGE SCALE GENOMIC DNA]</scope>
    <source>
        <strain evidence="8">AATW-2023a</strain>
        <tissue evidence="8">Whole specimen</tissue>
    </source>
</reference>
<feature type="coiled-coil region" evidence="5">
    <location>
        <begin position="187"/>
        <end position="225"/>
    </location>
</feature>
<sequence>MASSRFSCSICLDDFNNPKIIDCHHTFCEKCLADHIRTFSHNNVFTCPLCRRNISVPDGGVSGFSSNFYLEEALMSSEGKEGSSSKYIPRCDICKKENSSQFRCVECDQFMCQPCKTTHDSIKSCSSHVVTGLDAASIKKAKKTLCPRHSQEPLIFYCRDCMLTACYRCSVTIHSGHKIVDIDSSLRAEVSQELKKLQIDLNNQRIQFQDQLDFLKAEKLKIQNKSQVTCQQVESHVETICKEIRKVGRELQEEIEKNCATGVKTMDDHIINMEKIVAQAHDNLMKTTELLDDDTTVHMVNYLPNLCLQRQKFTDIDVVVPDVKITDFHIGDLNLELLYQQVGRLEFREICVFQSKFDLNETVTQGGMGREFNVKKQLRCHIIVQKEAQSISSILSATRNPKPGEYPHPLTNDFVFHAVLVNKDERKSLQIKLNESVTENQTFYIFKWNNLLDWKVLSDVKNGFIDDEKKITMKIVAWVKLRYRY</sequence>
<dbReference type="InterPro" id="IPR047153">
    <property type="entry name" value="TRIM45/56/19-like"/>
</dbReference>
<dbReference type="Gene3D" id="3.30.160.60">
    <property type="entry name" value="Classic Zinc Finger"/>
    <property type="match status" value="1"/>
</dbReference>
<dbReference type="InterPro" id="IPR001841">
    <property type="entry name" value="Znf_RING"/>
</dbReference>
<comment type="caution">
    <text evidence="8">The sequence shown here is derived from an EMBL/GenBank/DDBJ whole genome shotgun (WGS) entry which is preliminary data.</text>
</comment>
<dbReference type="InterPro" id="IPR017907">
    <property type="entry name" value="Znf_RING_CS"/>
</dbReference>
<evidence type="ECO:0000256" key="2">
    <source>
        <dbReference type="ARBA" id="ARBA00022771"/>
    </source>
</evidence>
<dbReference type="AlphaFoldDB" id="A0AAN8J8C7"/>
<dbReference type="EMBL" id="JAZGQO010000011">
    <property type="protein sequence ID" value="KAK6172637.1"/>
    <property type="molecule type" value="Genomic_DNA"/>
</dbReference>
<dbReference type="SUPFAM" id="SSF57845">
    <property type="entry name" value="B-box zinc-binding domain"/>
    <property type="match status" value="1"/>
</dbReference>
<keyword evidence="3" id="KW-0862">Zinc</keyword>
<proteinExistence type="predicted"/>
<evidence type="ECO:0000256" key="1">
    <source>
        <dbReference type="ARBA" id="ARBA00022723"/>
    </source>
</evidence>
<name>A0AAN8J8C7_PATCE</name>